<gene>
    <name evidence="1" type="ORF">FCALED_LOCUS17387</name>
</gene>
<name>A0A9N9J8Z2_9GLOM</name>
<reference evidence="1" key="1">
    <citation type="submission" date="2021-06" db="EMBL/GenBank/DDBJ databases">
        <authorList>
            <person name="Kallberg Y."/>
            <person name="Tangrot J."/>
            <person name="Rosling A."/>
        </authorList>
    </citation>
    <scope>NUCLEOTIDE SEQUENCE</scope>
    <source>
        <strain evidence="1">UK204</strain>
    </source>
</reference>
<dbReference type="OrthoDB" id="2370979at2759"/>
<dbReference type="EMBL" id="CAJVPQ010026349">
    <property type="protein sequence ID" value="CAG8768611.1"/>
    <property type="molecule type" value="Genomic_DNA"/>
</dbReference>
<evidence type="ECO:0000313" key="2">
    <source>
        <dbReference type="Proteomes" id="UP000789570"/>
    </source>
</evidence>
<feature type="non-terminal residue" evidence="1">
    <location>
        <position position="135"/>
    </location>
</feature>
<keyword evidence="2" id="KW-1185">Reference proteome</keyword>
<organism evidence="1 2">
    <name type="scientific">Funneliformis caledonium</name>
    <dbReference type="NCBI Taxonomy" id="1117310"/>
    <lineage>
        <taxon>Eukaryota</taxon>
        <taxon>Fungi</taxon>
        <taxon>Fungi incertae sedis</taxon>
        <taxon>Mucoromycota</taxon>
        <taxon>Glomeromycotina</taxon>
        <taxon>Glomeromycetes</taxon>
        <taxon>Glomerales</taxon>
        <taxon>Glomeraceae</taxon>
        <taxon>Funneliformis</taxon>
    </lineage>
</organism>
<protein>
    <submittedName>
        <fullName evidence="1">17239_t:CDS:1</fullName>
    </submittedName>
</protein>
<proteinExistence type="predicted"/>
<dbReference type="AlphaFoldDB" id="A0A9N9J8Z2"/>
<comment type="caution">
    <text evidence="1">The sequence shown here is derived from an EMBL/GenBank/DDBJ whole genome shotgun (WGS) entry which is preliminary data.</text>
</comment>
<sequence>SISKNFYKTKIIIQKKPNSNNESITSPSIIDVDKFINFQDIFSTSSENESIDLDQDEEISFTLIVKKVDGKLLPEKWLTFIASTFEQFIAQIQKYIKTMIGEEIDKAEYSLTYKSANSNGWGLELSELKDFEKFL</sequence>
<evidence type="ECO:0000313" key="1">
    <source>
        <dbReference type="EMBL" id="CAG8768611.1"/>
    </source>
</evidence>
<feature type="non-terminal residue" evidence="1">
    <location>
        <position position="1"/>
    </location>
</feature>
<dbReference type="Proteomes" id="UP000789570">
    <property type="component" value="Unassembled WGS sequence"/>
</dbReference>
<accession>A0A9N9J8Z2</accession>